<keyword evidence="5" id="KW-1185">Reference proteome</keyword>
<keyword evidence="2" id="KW-0067">ATP-binding</keyword>
<dbReference type="InterPro" id="IPR011990">
    <property type="entry name" value="TPR-like_helical_dom_sf"/>
</dbReference>
<dbReference type="PANTHER" id="PTHR16305:SF35">
    <property type="entry name" value="TRANSCRIPTIONAL ACTIVATOR DOMAIN"/>
    <property type="match status" value="1"/>
</dbReference>
<evidence type="ECO:0000256" key="1">
    <source>
        <dbReference type="ARBA" id="ARBA00022741"/>
    </source>
</evidence>
<comment type="caution">
    <text evidence="4">The sequence shown here is derived from an EMBL/GenBank/DDBJ whole genome shotgun (WGS) entry which is preliminary data.</text>
</comment>
<evidence type="ECO:0000259" key="3">
    <source>
        <dbReference type="PROSITE" id="PS50043"/>
    </source>
</evidence>
<dbReference type="Gene3D" id="1.25.40.10">
    <property type="entry name" value="Tetratricopeptide repeat domain"/>
    <property type="match status" value="1"/>
</dbReference>
<dbReference type="EMBL" id="JBIRPU010000005">
    <property type="protein sequence ID" value="MFI0793266.1"/>
    <property type="molecule type" value="Genomic_DNA"/>
</dbReference>
<dbReference type="Pfam" id="PF13191">
    <property type="entry name" value="AAA_16"/>
    <property type="match status" value="1"/>
</dbReference>
<dbReference type="Gene3D" id="1.10.10.10">
    <property type="entry name" value="Winged helix-like DNA-binding domain superfamily/Winged helix DNA-binding domain"/>
    <property type="match status" value="1"/>
</dbReference>
<evidence type="ECO:0000313" key="5">
    <source>
        <dbReference type="Proteomes" id="UP001611075"/>
    </source>
</evidence>
<dbReference type="InterPro" id="IPR016032">
    <property type="entry name" value="Sig_transdc_resp-reg_C-effctor"/>
</dbReference>
<evidence type="ECO:0000313" key="4">
    <source>
        <dbReference type="EMBL" id="MFI0793266.1"/>
    </source>
</evidence>
<organism evidence="4 5">
    <name type="scientific">Micromonospora rubida</name>
    <dbReference type="NCBI Taxonomy" id="2697657"/>
    <lineage>
        <taxon>Bacteria</taxon>
        <taxon>Bacillati</taxon>
        <taxon>Actinomycetota</taxon>
        <taxon>Actinomycetes</taxon>
        <taxon>Micromonosporales</taxon>
        <taxon>Micromonosporaceae</taxon>
        <taxon>Micromonospora</taxon>
    </lineage>
</organism>
<name>A0ABW7SHU0_9ACTN</name>
<dbReference type="SUPFAM" id="SSF48452">
    <property type="entry name" value="TPR-like"/>
    <property type="match status" value="1"/>
</dbReference>
<dbReference type="Pfam" id="PF00196">
    <property type="entry name" value="GerE"/>
    <property type="match status" value="1"/>
</dbReference>
<protein>
    <submittedName>
        <fullName evidence="4">AAA family ATPase</fullName>
    </submittedName>
</protein>
<accession>A0ABW7SHU0</accession>
<keyword evidence="1" id="KW-0547">Nucleotide-binding</keyword>
<dbReference type="SMART" id="SM00421">
    <property type="entry name" value="HTH_LUXR"/>
    <property type="match status" value="1"/>
</dbReference>
<dbReference type="Proteomes" id="UP001611075">
    <property type="component" value="Unassembled WGS sequence"/>
</dbReference>
<proteinExistence type="predicted"/>
<dbReference type="SUPFAM" id="SSF46894">
    <property type="entry name" value="C-terminal effector domain of the bipartite response regulators"/>
    <property type="match status" value="1"/>
</dbReference>
<dbReference type="InterPro" id="IPR036388">
    <property type="entry name" value="WH-like_DNA-bd_sf"/>
</dbReference>
<reference evidence="4 5" key="1">
    <citation type="submission" date="2024-10" db="EMBL/GenBank/DDBJ databases">
        <title>The Natural Products Discovery Center: Release of the First 8490 Sequenced Strains for Exploring Actinobacteria Biosynthetic Diversity.</title>
        <authorList>
            <person name="Kalkreuter E."/>
            <person name="Kautsar S.A."/>
            <person name="Yang D."/>
            <person name="Bader C.D."/>
            <person name="Teijaro C.N."/>
            <person name="Fluegel L."/>
            <person name="Davis C.M."/>
            <person name="Simpson J.R."/>
            <person name="Lauterbach L."/>
            <person name="Steele A.D."/>
            <person name="Gui C."/>
            <person name="Meng S."/>
            <person name="Li G."/>
            <person name="Viehrig K."/>
            <person name="Ye F."/>
            <person name="Su P."/>
            <person name="Kiefer A.F."/>
            <person name="Nichols A."/>
            <person name="Cepeda A.J."/>
            <person name="Yan W."/>
            <person name="Fan B."/>
            <person name="Jiang Y."/>
            <person name="Adhikari A."/>
            <person name="Zheng C.-J."/>
            <person name="Schuster L."/>
            <person name="Cowan T.M."/>
            <person name="Smanski M.J."/>
            <person name="Chevrette M.G."/>
            <person name="De Carvalho L.P.S."/>
            <person name="Shen B."/>
        </authorList>
    </citation>
    <scope>NUCLEOTIDE SEQUENCE [LARGE SCALE GENOMIC DNA]</scope>
    <source>
        <strain evidence="4 5">NPDC021253</strain>
    </source>
</reference>
<sequence>MATVPVAGRQELTAHVMAELADGGRVLLVGDAGMGKSTVLRSIATTIGERPGLSLSASPVETDARMPFVTLIDLFADVPAEHFERLPPATLRVVELALRRRAPTGQELDTLGVCLGMLDLLRLMIDAAPVTLVMDDLQWVDQASAEVLAFALRRLGTGRLSVLAALRSGETPRLALPDAVSLEVGPLPMDALVPVVMARAGGLVGRQIAQRICTLSGGNPLFALEIAAAVARSGVRPVPGQPLPVPVHLDTLMRQRLALLPVTARDTVRMAATAYRPTLTLLDQAGCPAAEADLTAASEAGICDLDSSGRVAFGHPLLRAAVYADAPVIVRMAMHARLVQVSTDPIDRARHMALATALEDETVAAALTTAAELAGRRGASGVARELIGMAALRTPPTNRAGWATRKLAEARYAYQAGLLSEAREAAGAVLAAEVPRPLRMSAWLAVLEASGDAIGQLGDQVAAACAEAEAGGEPHPWVRVYAAVHHAAALRTDAALADASWAAQAAAAAGDVRAELRALHVVLRVKSRLGQPCAEEAAQARRLLAGRTDLGEAALLIHHELAWEHYDNDRYAEAYDELRTAVRLAEDGGTVGGLELVLHLLARVQWRRGQGASALATVARLQQLAVDVEPASANLVSWALAEAEAATGSLPRAVELAEQVIAATERVGDLDKLARFCQQLGAWRLVAGAPAGAVAVLHRAHLLVRGLPIGNQTRLLLADLVEAHAAAGDLAQARGLLAELHGTDTQPASVLAVAARQRAEAVLAFAEGRVDDAIDLLSSAADRCRALGTPIELYRVLLLAADIERRRRRRGAARALLDEATEACLAAGVTTGVDRLAREVARLMPTQNRRDTPLTPMEKRIVALVVRGATNREVARDLSIAVTTVEGSLTKIYRQFQIRSRVELVRAFELIDSGVA</sequence>
<feature type="domain" description="HTH luxR-type" evidence="3">
    <location>
        <begin position="847"/>
        <end position="912"/>
    </location>
</feature>
<dbReference type="PROSITE" id="PS50043">
    <property type="entry name" value="HTH_LUXR_2"/>
    <property type="match status" value="1"/>
</dbReference>
<gene>
    <name evidence="4" type="ORF">ACH4OY_11270</name>
</gene>
<dbReference type="SUPFAM" id="SSF52540">
    <property type="entry name" value="P-loop containing nucleoside triphosphate hydrolases"/>
    <property type="match status" value="1"/>
</dbReference>
<dbReference type="InterPro" id="IPR027417">
    <property type="entry name" value="P-loop_NTPase"/>
</dbReference>
<evidence type="ECO:0000256" key="2">
    <source>
        <dbReference type="ARBA" id="ARBA00022840"/>
    </source>
</evidence>
<dbReference type="PANTHER" id="PTHR16305">
    <property type="entry name" value="TESTICULAR SOLUBLE ADENYLYL CYCLASE"/>
    <property type="match status" value="1"/>
</dbReference>
<dbReference type="InterPro" id="IPR000792">
    <property type="entry name" value="Tscrpt_reg_LuxR_C"/>
</dbReference>
<dbReference type="RefSeq" id="WP_396678541.1">
    <property type="nucleotide sequence ID" value="NZ_JBIRPU010000005.1"/>
</dbReference>
<dbReference type="InterPro" id="IPR041664">
    <property type="entry name" value="AAA_16"/>
</dbReference>